<dbReference type="PATRIC" id="fig|699431.3.peg.1337"/>
<dbReference type="PANTHER" id="PTHR15160">
    <property type="entry name" value="VON HIPPEL-LINDAU PROTEIN"/>
    <property type="match status" value="1"/>
</dbReference>
<dbReference type="RefSeq" id="WP_054583504.1">
    <property type="nucleotide sequence ID" value="NZ_LGUC01000001.1"/>
</dbReference>
<evidence type="ECO:0000313" key="3">
    <source>
        <dbReference type="Proteomes" id="UP000050535"/>
    </source>
</evidence>
<proteinExistence type="predicted"/>
<dbReference type="Proteomes" id="UP000050535">
    <property type="component" value="Unassembled WGS sequence"/>
</dbReference>
<name>A0A0P7I1H0_9EURY</name>
<dbReference type="InterPro" id="IPR036104">
    <property type="entry name" value="BFN_sf"/>
</dbReference>
<dbReference type="PROSITE" id="PS51658">
    <property type="entry name" value="BFN"/>
    <property type="match status" value="1"/>
</dbReference>
<dbReference type="STRING" id="699431.SY89_01308"/>
<organism evidence="2 3">
    <name type="scientific">Halolamina pelagica</name>
    <dbReference type="NCBI Taxonomy" id="699431"/>
    <lineage>
        <taxon>Archaea</taxon>
        <taxon>Methanobacteriati</taxon>
        <taxon>Methanobacteriota</taxon>
        <taxon>Stenosarchaea group</taxon>
        <taxon>Halobacteria</taxon>
        <taxon>Halobacteriales</taxon>
        <taxon>Haloferacaceae</taxon>
    </lineage>
</organism>
<dbReference type="Gene3D" id="3.10.690.10">
    <property type="entry name" value="Bifunctional nuclease domain"/>
    <property type="match status" value="1"/>
</dbReference>
<feature type="domain" description="BFN" evidence="1">
    <location>
        <begin position="2"/>
        <end position="138"/>
    </location>
</feature>
<evidence type="ECO:0000313" key="2">
    <source>
        <dbReference type="EMBL" id="KPN30573.1"/>
    </source>
</evidence>
<protein>
    <recommendedName>
        <fullName evidence="1">BFN domain-containing protein</fullName>
    </recommendedName>
</protein>
<dbReference type="GO" id="GO:0004518">
    <property type="term" value="F:nuclease activity"/>
    <property type="evidence" value="ECO:0007669"/>
    <property type="project" value="InterPro"/>
</dbReference>
<dbReference type="AlphaFoldDB" id="A0A0P7I1H0"/>
<dbReference type="OrthoDB" id="30741at2157"/>
<gene>
    <name evidence="2" type="ORF">SY89_01308</name>
</gene>
<keyword evidence="3" id="KW-1185">Reference proteome</keyword>
<dbReference type="PANTHER" id="PTHR15160:SF1">
    <property type="entry name" value="VON HIPPEL-LINDAU DISEASE TUMOR SUPPRESSOR"/>
    <property type="match status" value="1"/>
</dbReference>
<reference evidence="3" key="1">
    <citation type="submission" date="2013-11" db="EMBL/GenBank/DDBJ databases">
        <authorList>
            <person name="Hoang H.T."/>
            <person name="Killian M.L."/>
            <person name="Madson D.M."/>
            <person name="Arruda P.H.E."/>
            <person name="Sun D."/>
            <person name="Schwartz K.J."/>
            <person name="Yoon K."/>
        </authorList>
    </citation>
    <scope>NUCLEOTIDE SEQUENCE [LARGE SCALE GENOMIC DNA]</scope>
    <source>
        <strain evidence="3">CDK2</strain>
    </source>
</reference>
<comment type="caution">
    <text evidence="2">The sequence shown here is derived from an EMBL/GenBank/DDBJ whole genome shotgun (WGS) entry which is preliminary data.</text>
</comment>
<dbReference type="Pfam" id="PF02577">
    <property type="entry name" value="BFN_dom"/>
    <property type="match status" value="1"/>
</dbReference>
<sequence length="150" mass="15925">MSHVAELTGIATGDTPSGEEVPAALLRARGEYLPVFVTDDQADAIRRGLAGDSFERPLTHDLFVDMVAEFGGAFDRVRIDDLREGTFYAKIDAQRYVDGEPEPLTFDARPSDAVAIAVRADCPIEVADAVLDAAGRSGEELGVDGVGDGD</sequence>
<dbReference type="InterPro" id="IPR003729">
    <property type="entry name" value="Bi_nuclease_dom"/>
</dbReference>
<dbReference type="EMBL" id="LGUC01000001">
    <property type="protein sequence ID" value="KPN30573.1"/>
    <property type="molecule type" value="Genomic_DNA"/>
</dbReference>
<evidence type="ECO:0000259" key="1">
    <source>
        <dbReference type="PROSITE" id="PS51658"/>
    </source>
</evidence>
<dbReference type="SUPFAM" id="SSF103256">
    <property type="entry name" value="Hypothetical protein TM0160"/>
    <property type="match status" value="1"/>
</dbReference>
<accession>A0A0P7I1H0</accession>